<organism evidence="4 5">
    <name type="scientific">Mytilus edulis</name>
    <name type="common">Blue mussel</name>
    <dbReference type="NCBI Taxonomy" id="6550"/>
    <lineage>
        <taxon>Eukaryota</taxon>
        <taxon>Metazoa</taxon>
        <taxon>Spiralia</taxon>
        <taxon>Lophotrochozoa</taxon>
        <taxon>Mollusca</taxon>
        <taxon>Bivalvia</taxon>
        <taxon>Autobranchia</taxon>
        <taxon>Pteriomorphia</taxon>
        <taxon>Mytilida</taxon>
        <taxon>Mytiloidea</taxon>
        <taxon>Mytilidae</taxon>
        <taxon>Mytilinae</taxon>
        <taxon>Mytilus</taxon>
    </lineage>
</organism>
<dbReference type="SUPFAM" id="SSF57845">
    <property type="entry name" value="B-box zinc-binding domain"/>
    <property type="match status" value="1"/>
</dbReference>
<dbReference type="GO" id="GO:0061630">
    <property type="term" value="F:ubiquitin protein ligase activity"/>
    <property type="evidence" value="ECO:0007669"/>
    <property type="project" value="TreeGrafter"/>
</dbReference>
<accession>A0A8S3VNG9</accession>
<dbReference type="PANTHER" id="PTHR25462">
    <property type="entry name" value="BONUS, ISOFORM C-RELATED"/>
    <property type="match status" value="1"/>
</dbReference>
<dbReference type="InterPro" id="IPR015943">
    <property type="entry name" value="WD40/YVTN_repeat-like_dom_sf"/>
</dbReference>
<dbReference type="GO" id="GO:0060340">
    <property type="term" value="P:positive regulation of type I interferon-mediated signaling pathway"/>
    <property type="evidence" value="ECO:0007669"/>
    <property type="project" value="TreeGrafter"/>
</dbReference>
<dbReference type="Gene3D" id="2.120.10.30">
    <property type="entry name" value="TolB, C-terminal domain"/>
    <property type="match status" value="1"/>
</dbReference>
<name>A0A8S3VNG9_MYTED</name>
<gene>
    <name evidence="4" type="ORF">MEDL_66734</name>
</gene>
<keyword evidence="5" id="KW-1185">Reference proteome</keyword>
<protein>
    <recommendedName>
        <fullName evidence="3">B box-type domain-containing protein</fullName>
    </recommendedName>
</protein>
<dbReference type="OrthoDB" id="6126597at2759"/>
<evidence type="ECO:0000256" key="1">
    <source>
        <dbReference type="PROSITE-ProRule" id="PRU00024"/>
    </source>
</evidence>
<keyword evidence="1" id="KW-0862">Zinc</keyword>
<evidence type="ECO:0000259" key="3">
    <source>
        <dbReference type="PROSITE" id="PS50119"/>
    </source>
</evidence>
<reference evidence="4" key="1">
    <citation type="submission" date="2021-03" db="EMBL/GenBank/DDBJ databases">
        <authorList>
            <person name="Bekaert M."/>
        </authorList>
    </citation>
    <scope>NUCLEOTIDE SEQUENCE</scope>
</reference>
<dbReference type="Gene3D" id="3.30.160.60">
    <property type="entry name" value="Classic Zinc Finger"/>
    <property type="match status" value="1"/>
</dbReference>
<evidence type="ECO:0000256" key="2">
    <source>
        <dbReference type="SAM" id="Coils"/>
    </source>
</evidence>
<keyword evidence="1" id="KW-0479">Metal-binding</keyword>
<dbReference type="EMBL" id="CAJPWZ010003264">
    <property type="protein sequence ID" value="CAG2255301.1"/>
    <property type="molecule type" value="Genomic_DNA"/>
</dbReference>
<dbReference type="GO" id="GO:0005654">
    <property type="term" value="C:nucleoplasm"/>
    <property type="evidence" value="ECO:0007669"/>
    <property type="project" value="TreeGrafter"/>
</dbReference>
<feature type="domain" description="B box-type" evidence="3">
    <location>
        <begin position="4"/>
        <end position="54"/>
    </location>
</feature>
<feature type="coiled-coil region" evidence="2">
    <location>
        <begin position="120"/>
        <end position="249"/>
    </location>
</feature>
<dbReference type="GO" id="GO:0008270">
    <property type="term" value="F:zinc ion binding"/>
    <property type="evidence" value="ECO:0007669"/>
    <property type="project" value="UniProtKB-KW"/>
</dbReference>
<keyword evidence="2" id="KW-0175">Coiled coil</keyword>
<proteinExistence type="predicted"/>
<dbReference type="GO" id="GO:0045087">
    <property type="term" value="P:innate immune response"/>
    <property type="evidence" value="ECO:0007669"/>
    <property type="project" value="TreeGrafter"/>
</dbReference>
<dbReference type="PROSITE" id="PS50119">
    <property type="entry name" value="ZF_BBOX"/>
    <property type="match status" value="1"/>
</dbReference>
<dbReference type="PANTHER" id="PTHR25462:SF299">
    <property type="entry name" value="E3 UBIQUITIN-PROTEIN LIGASE TRIM56"/>
    <property type="match status" value="1"/>
</dbReference>
<keyword evidence="1" id="KW-0863">Zinc-finger</keyword>
<evidence type="ECO:0000313" key="5">
    <source>
        <dbReference type="Proteomes" id="UP000683360"/>
    </source>
</evidence>
<dbReference type="AlphaFoldDB" id="A0A8S3VNG9"/>
<dbReference type="SUPFAM" id="SSF101898">
    <property type="entry name" value="NHL repeat"/>
    <property type="match status" value="1"/>
</dbReference>
<evidence type="ECO:0000313" key="4">
    <source>
        <dbReference type="EMBL" id="CAG2255301.1"/>
    </source>
</evidence>
<dbReference type="Gene3D" id="2.130.10.10">
    <property type="entry name" value="YVTN repeat-like/Quinoprotein amine dehydrogenase"/>
    <property type="match status" value="1"/>
</dbReference>
<dbReference type="CDD" id="cd19757">
    <property type="entry name" value="Bbox1"/>
    <property type="match status" value="1"/>
</dbReference>
<sequence>MDTPPKTLCGICDAQHVTKTADFWCPECDDGLCNECHSHHSFSKASRLHGVISIEDYRKLSPDISSIVHHCIEHEKKLQIYCPHHDQLCCLLCISTSHKDCTGMLPIDEMAKTSKSSGLLESLQKSLEDLKSNIDNVVKDRQSNLTKIKEQRQNILAGIQNLRKRINSHFDKIEQEIEKELNTSECDLKTKIEDLLHGLQEKRERIAVLQSNIKDLKNHASDLQTFIGSKQLEEKIEAEETYVQSLSEDDRLKQLSLKCTHNEGILNLLQSITSFGSIPIESSSPSVVVKLEKTKEAQIMSASVIPKSVDNVRATLLRKIQIPKGKSYECNITGCAIFPNGKFIFADCDNNKRLVIFNTDGSFDCEKTISGLTPFDVACIDDTTVAFTDLSSSKIHIFDITTNIIKTTIETKNDCSGIAYHDGKIYYANEEHFGVAQLKDNCMKSIVNCDYRNSCMRYVSSFGVSIYFTEYNSNSVCCYSDKGNKMWEYKDNTVLKSSYGVAVDRNGFVYVASYKRNCIVVVSPDGKKAVDFLSSADGIESPYKIFYDNERDLLLVAGYNGKCSLYKIK</sequence>
<comment type="caution">
    <text evidence="4">The sequence shown here is derived from an EMBL/GenBank/DDBJ whole genome shotgun (WGS) entry which is preliminary data.</text>
</comment>
<dbReference type="Proteomes" id="UP000683360">
    <property type="component" value="Unassembled WGS sequence"/>
</dbReference>
<dbReference type="InterPro" id="IPR047153">
    <property type="entry name" value="TRIM45/56/19-like"/>
</dbReference>
<dbReference type="InterPro" id="IPR000315">
    <property type="entry name" value="Znf_B-box"/>
</dbReference>
<dbReference type="SUPFAM" id="SSF144284">
    <property type="entry name" value="Sec2 N-terminal region"/>
    <property type="match status" value="1"/>
</dbReference>
<dbReference type="InterPro" id="IPR011042">
    <property type="entry name" value="6-blade_b-propeller_TolB-like"/>
</dbReference>